<dbReference type="EMBL" id="CAOQHR010000001">
    <property type="protein sequence ID" value="CAI6278862.1"/>
    <property type="molecule type" value="Genomic_DNA"/>
</dbReference>
<evidence type="ECO:0008006" key="3">
    <source>
        <dbReference type="Google" id="ProtNLM"/>
    </source>
</evidence>
<name>A0A9W4XEP9_9PLEO</name>
<dbReference type="OrthoDB" id="3719074at2759"/>
<sequence>METFQIQNLSVDLLYIIFSQLQDDKPSLHNLTLSCHLFRNIAQPFFVRNVTLSYKVNSFCTSLFLRTLEQRPDLAGHVHRLQLDLIRESSHIIEEVEEIQRMVARLTNLRVFRYSSIDYKIWHYELAFPLIPSPTNLFNSIHRVEWHHNMTFETLSQCMSLPHIETIYCRELFCDPSDPSDPIILDATKGSSSVTDLSIGSYVGLSIAVLQKILELPRALRKLKIDITSHLYIGVPPHKLATLLYSLQDVLEQLTVVVVKGARGPATELADLSGFSSLRSLTLPYGYIIAGQNREDNALEKYLPPFLEELTLSRAPVEALDGPLSNRNGDIHAGRLSRVRITLIP</sequence>
<accession>A0A9W4XEP9</accession>
<reference evidence="1" key="1">
    <citation type="submission" date="2023-01" db="EMBL/GenBank/DDBJ databases">
        <authorList>
            <person name="Van Ghelder C."/>
            <person name="Rancurel C."/>
        </authorList>
    </citation>
    <scope>NUCLEOTIDE SEQUENCE</scope>
    <source>
        <strain evidence="1">CNCM I-4278</strain>
    </source>
</reference>
<evidence type="ECO:0000313" key="1">
    <source>
        <dbReference type="EMBL" id="CAI6278862.1"/>
    </source>
</evidence>
<evidence type="ECO:0000313" key="2">
    <source>
        <dbReference type="Proteomes" id="UP001152607"/>
    </source>
</evidence>
<proteinExistence type="predicted"/>
<keyword evidence="2" id="KW-1185">Reference proteome</keyword>
<organism evidence="1 2">
    <name type="scientific">Periconia digitata</name>
    <dbReference type="NCBI Taxonomy" id="1303443"/>
    <lineage>
        <taxon>Eukaryota</taxon>
        <taxon>Fungi</taxon>
        <taxon>Dikarya</taxon>
        <taxon>Ascomycota</taxon>
        <taxon>Pezizomycotina</taxon>
        <taxon>Dothideomycetes</taxon>
        <taxon>Pleosporomycetidae</taxon>
        <taxon>Pleosporales</taxon>
        <taxon>Massarineae</taxon>
        <taxon>Periconiaceae</taxon>
        <taxon>Periconia</taxon>
    </lineage>
</organism>
<dbReference type="AlphaFoldDB" id="A0A9W4XEP9"/>
<dbReference type="Proteomes" id="UP001152607">
    <property type="component" value="Unassembled WGS sequence"/>
</dbReference>
<protein>
    <recommendedName>
        <fullName evidence="3">F-box domain-containing protein</fullName>
    </recommendedName>
</protein>
<gene>
    <name evidence="1" type="ORF">PDIGIT_LOCUS2024</name>
</gene>
<comment type="caution">
    <text evidence="1">The sequence shown here is derived from an EMBL/GenBank/DDBJ whole genome shotgun (WGS) entry which is preliminary data.</text>
</comment>